<evidence type="ECO:0000256" key="1">
    <source>
        <dbReference type="ARBA" id="ARBA00004651"/>
    </source>
</evidence>
<evidence type="ECO:0000256" key="7">
    <source>
        <dbReference type="SAM" id="Phobius"/>
    </source>
</evidence>
<dbReference type="GO" id="GO:0005886">
    <property type="term" value="C:plasma membrane"/>
    <property type="evidence" value="ECO:0007669"/>
    <property type="project" value="UniProtKB-SubCell"/>
</dbReference>
<proteinExistence type="inferred from homology"/>
<evidence type="ECO:0000313" key="9">
    <source>
        <dbReference type="EMBL" id="UQK58675.1"/>
    </source>
</evidence>
<dbReference type="GO" id="GO:0022857">
    <property type="term" value="F:transmembrane transporter activity"/>
    <property type="evidence" value="ECO:0007669"/>
    <property type="project" value="InterPro"/>
</dbReference>
<keyword evidence="4 7" id="KW-1133">Transmembrane helix</keyword>
<dbReference type="InterPro" id="IPR010619">
    <property type="entry name" value="ThrE-like_N"/>
</dbReference>
<evidence type="ECO:0000256" key="5">
    <source>
        <dbReference type="ARBA" id="ARBA00023136"/>
    </source>
</evidence>
<dbReference type="KEGG" id="fms:M1R53_05385"/>
<evidence type="ECO:0000259" key="8">
    <source>
        <dbReference type="Pfam" id="PF06738"/>
    </source>
</evidence>
<evidence type="ECO:0000256" key="4">
    <source>
        <dbReference type="ARBA" id="ARBA00022989"/>
    </source>
</evidence>
<comment type="subcellular location">
    <subcellularLocation>
        <location evidence="1">Cell membrane</location>
        <topology evidence="1">Multi-pass membrane protein</topology>
    </subcellularLocation>
</comment>
<gene>
    <name evidence="9" type="ORF">M1R53_05385</name>
</gene>
<dbReference type="AlphaFoldDB" id="A0A9E7IW70"/>
<comment type="similarity">
    <text evidence="6">Belongs to the ThrE exporter (TC 2.A.79) family.</text>
</comment>
<dbReference type="GO" id="GO:0015744">
    <property type="term" value="P:succinate transport"/>
    <property type="evidence" value="ECO:0007669"/>
    <property type="project" value="TreeGrafter"/>
</dbReference>
<feature type="transmembrane region" description="Helical" evidence="7">
    <location>
        <begin position="235"/>
        <end position="258"/>
    </location>
</feature>
<keyword evidence="2" id="KW-1003">Cell membrane</keyword>
<evidence type="ECO:0000313" key="10">
    <source>
        <dbReference type="Proteomes" id="UP000831151"/>
    </source>
</evidence>
<reference evidence="9" key="1">
    <citation type="submission" date="2022-04" db="EMBL/GenBank/DDBJ databases">
        <title>Complete genome sequences of Ezakiella coagulans and Fenollaria massiliensis.</title>
        <authorList>
            <person name="France M.T."/>
            <person name="Clifford J."/>
            <person name="Narina S."/>
            <person name="Rutt L."/>
            <person name="Ravel J."/>
        </authorList>
    </citation>
    <scope>NUCLEOTIDE SEQUENCE</scope>
    <source>
        <strain evidence="9">C0061C2</strain>
    </source>
</reference>
<feature type="transmembrane region" description="Helical" evidence="7">
    <location>
        <begin position="120"/>
        <end position="141"/>
    </location>
</feature>
<dbReference type="InterPro" id="IPR050539">
    <property type="entry name" value="ThrE_Dicarb/AminoAcid_Exp"/>
</dbReference>
<feature type="domain" description="Threonine/serine exporter-like N-terminal" evidence="8">
    <location>
        <begin position="17"/>
        <end position="254"/>
    </location>
</feature>
<evidence type="ECO:0000256" key="3">
    <source>
        <dbReference type="ARBA" id="ARBA00022692"/>
    </source>
</evidence>
<keyword evidence="5 7" id="KW-0472">Membrane</keyword>
<feature type="transmembrane region" description="Helical" evidence="7">
    <location>
        <begin position="200"/>
        <end position="223"/>
    </location>
</feature>
<name>A0A9E7IW70_9FIRM</name>
<feature type="transmembrane region" description="Helical" evidence="7">
    <location>
        <begin position="172"/>
        <end position="194"/>
    </location>
</feature>
<dbReference type="EMBL" id="CP096649">
    <property type="protein sequence ID" value="UQK58675.1"/>
    <property type="molecule type" value="Genomic_DNA"/>
</dbReference>
<dbReference type="PANTHER" id="PTHR34390">
    <property type="entry name" value="UPF0442 PROTEIN YJJB-RELATED"/>
    <property type="match status" value="1"/>
</dbReference>
<dbReference type="PANTHER" id="PTHR34390:SF2">
    <property type="entry name" value="SUCCINATE TRANSPORTER SUBUNIT YJJP-RELATED"/>
    <property type="match status" value="1"/>
</dbReference>
<keyword evidence="3 7" id="KW-0812">Transmembrane</keyword>
<keyword evidence="10" id="KW-1185">Reference proteome</keyword>
<sequence>MENITDTYIERRKIYNIALKTAELLIRNGSEVSRANDTVKRILSSHGYFDIPLFLSPTVIIIGDNSDNSSFYLVKNIETRGNNIGRVNMINAFSRDFCAKNIEVDDAMKKLEEIEKSSEYSFTMILVMACIGCAVFTLMLGGSLSDFICSIFTSALGFVVNEYILKLSKTPFLGNFISSLVATLAAVLLVKLHLGHNLNMIVVGSILPLVPGVAFTSGIRDFLSGDLISGTARSFEAIFVAVAIAFGVGSVLMLVSLMGGI</sequence>
<dbReference type="RefSeq" id="WP_249242263.1">
    <property type="nucleotide sequence ID" value="NZ_CP096649.1"/>
</dbReference>
<evidence type="ECO:0000256" key="2">
    <source>
        <dbReference type="ARBA" id="ARBA00022475"/>
    </source>
</evidence>
<evidence type="ECO:0000256" key="6">
    <source>
        <dbReference type="ARBA" id="ARBA00034125"/>
    </source>
</evidence>
<protein>
    <submittedName>
        <fullName evidence="9">Threonine/serine exporter family protein</fullName>
    </submittedName>
</protein>
<organism evidence="9 10">
    <name type="scientific">Fenollaria massiliensis</name>
    <dbReference type="NCBI Taxonomy" id="938288"/>
    <lineage>
        <taxon>Bacteria</taxon>
        <taxon>Bacillati</taxon>
        <taxon>Bacillota</taxon>
        <taxon>Clostridia</taxon>
        <taxon>Eubacteriales</taxon>
        <taxon>Fenollaria</taxon>
    </lineage>
</organism>
<accession>A0A9E7IW70</accession>
<dbReference type="Pfam" id="PF06738">
    <property type="entry name" value="ThrE"/>
    <property type="match status" value="1"/>
</dbReference>
<dbReference type="Proteomes" id="UP000831151">
    <property type="component" value="Chromosome"/>
</dbReference>